<sequence length="106" mass="12469">MSAYIRIIYDKLDFLEFKQNILFLKQPQHKASVFNELSLDDFLKIRDFTRDVEEKINDGKVLSFEDYEKGLFEVWPPIRSYPASSTLIAKALMSAGNYDKLFQHNN</sequence>
<dbReference type="AlphaFoldDB" id="A0A371J8S0"/>
<dbReference type="RefSeq" id="WP_094369178.1">
    <property type="nucleotide sequence ID" value="NZ_NOJY02000003.1"/>
</dbReference>
<organism evidence="1 2">
    <name type="scientific">Romboutsia weinsteinii</name>
    <dbReference type="NCBI Taxonomy" id="2020949"/>
    <lineage>
        <taxon>Bacteria</taxon>
        <taxon>Bacillati</taxon>
        <taxon>Bacillota</taxon>
        <taxon>Clostridia</taxon>
        <taxon>Peptostreptococcales</taxon>
        <taxon>Peptostreptococcaceae</taxon>
        <taxon>Romboutsia</taxon>
    </lineage>
</organism>
<dbReference type="OrthoDB" id="1752470at2"/>
<keyword evidence="2" id="KW-1185">Reference proteome</keyword>
<evidence type="ECO:0000313" key="2">
    <source>
        <dbReference type="Proteomes" id="UP000215694"/>
    </source>
</evidence>
<dbReference type="EMBL" id="NOJY02000003">
    <property type="protein sequence ID" value="RDY29171.1"/>
    <property type="molecule type" value="Genomic_DNA"/>
</dbReference>
<evidence type="ECO:0000313" key="1">
    <source>
        <dbReference type="EMBL" id="RDY29171.1"/>
    </source>
</evidence>
<reference evidence="1 2" key="1">
    <citation type="journal article" date="2017" name="Genome Announc.">
        <title>Draft Genome Sequence of Romboutsia weinsteinii sp. nov. Strain CCRI-19649(T) Isolated from Surface Water.</title>
        <authorList>
            <person name="Maheux A.F."/>
            <person name="Boudreau D.K."/>
            <person name="Berube E."/>
            <person name="Boissinot M."/>
            <person name="Cantin P."/>
            <person name="Raymond F."/>
            <person name="Corbeil J."/>
            <person name="Omar R.F."/>
            <person name="Bergeron M.G."/>
        </authorList>
    </citation>
    <scope>NUCLEOTIDE SEQUENCE [LARGE SCALE GENOMIC DNA]</scope>
    <source>
        <strain evidence="1 2">CCRI-19649</strain>
    </source>
</reference>
<protein>
    <submittedName>
        <fullName evidence="1">Uncharacterized protein</fullName>
    </submittedName>
</protein>
<dbReference type="Proteomes" id="UP000215694">
    <property type="component" value="Unassembled WGS sequence"/>
</dbReference>
<name>A0A371J8S0_9FIRM</name>
<comment type="caution">
    <text evidence="1">The sequence shown here is derived from an EMBL/GenBank/DDBJ whole genome shotgun (WGS) entry which is preliminary data.</text>
</comment>
<gene>
    <name evidence="1" type="ORF">CHL78_002360</name>
</gene>
<accession>A0A371J8S0</accession>
<proteinExistence type="predicted"/>